<proteinExistence type="predicted"/>
<sequence length="226" mass="26312">MLINETSWDKKVLGINTFEIIASSEEMLFLSINQIKNDAKKGHYSVKVHPLWNTKILSDYDFYYCDTLIQPYCSPTSFIPHHHTSLRLSQQNSLEELVNICNGAFTHGRFHRDFNIDKQQADLRYNSWLSELFNEKKVWGLMYDQELAGFWCFSCQSILLHALKASYRGKGMAKYFWSIACQEMFQIGHQEIISSISASNIAVLNLYRSLGFKFKNAQDVYHLLIN</sequence>
<organism evidence="2 3">
    <name type="scientific">Nostoc sphaeroides CCNUC1</name>
    <dbReference type="NCBI Taxonomy" id="2653204"/>
    <lineage>
        <taxon>Bacteria</taxon>
        <taxon>Bacillati</taxon>
        <taxon>Cyanobacteriota</taxon>
        <taxon>Cyanophyceae</taxon>
        <taxon>Nostocales</taxon>
        <taxon>Nostocaceae</taxon>
        <taxon>Nostoc</taxon>
    </lineage>
</organism>
<dbReference type="Proteomes" id="UP000326678">
    <property type="component" value="Chromosome Gxm1"/>
</dbReference>
<feature type="domain" description="N-acetyltransferase" evidence="1">
    <location>
        <begin position="84"/>
        <end position="226"/>
    </location>
</feature>
<protein>
    <submittedName>
        <fullName evidence="2">GNAT family N-acetyltransferase</fullName>
    </submittedName>
</protein>
<evidence type="ECO:0000259" key="1">
    <source>
        <dbReference type="PROSITE" id="PS51186"/>
    </source>
</evidence>
<evidence type="ECO:0000313" key="3">
    <source>
        <dbReference type="Proteomes" id="UP000326678"/>
    </source>
</evidence>
<dbReference type="KEGG" id="nsh:GXM_02817"/>
<dbReference type="Pfam" id="PF00583">
    <property type="entry name" value="Acetyltransf_1"/>
    <property type="match status" value="1"/>
</dbReference>
<dbReference type="SUPFAM" id="SSF55729">
    <property type="entry name" value="Acyl-CoA N-acyltransferases (Nat)"/>
    <property type="match status" value="1"/>
</dbReference>
<evidence type="ECO:0000313" key="2">
    <source>
        <dbReference type="EMBL" id="QFS45340.1"/>
    </source>
</evidence>
<gene>
    <name evidence="2" type="ORF">GXM_02817</name>
</gene>
<dbReference type="GO" id="GO:0016747">
    <property type="term" value="F:acyltransferase activity, transferring groups other than amino-acyl groups"/>
    <property type="evidence" value="ECO:0007669"/>
    <property type="project" value="InterPro"/>
</dbReference>
<dbReference type="AlphaFoldDB" id="A0A5P8VY77"/>
<dbReference type="Gene3D" id="3.40.630.30">
    <property type="match status" value="1"/>
</dbReference>
<name>A0A5P8VY77_9NOSO</name>
<dbReference type="EMBL" id="CP045226">
    <property type="protein sequence ID" value="QFS45340.1"/>
    <property type="molecule type" value="Genomic_DNA"/>
</dbReference>
<keyword evidence="2" id="KW-0808">Transferase</keyword>
<dbReference type="InterPro" id="IPR000182">
    <property type="entry name" value="GNAT_dom"/>
</dbReference>
<dbReference type="PROSITE" id="PS51186">
    <property type="entry name" value="GNAT"/>
    <property type="match status" value="1"/>
</dbReference>
<dbReference type="RefSeq" id="WP_152589017.1">
    <property type="nucleotide sequence ID" value="NZ_CP045226.1"/>
</dbReference>
<accession>A0A5P8VY77</accession>
<dbReference type="InterPro" id="IPR016181">
    <property type="entry name" value="Acyl_CoA_acyltransferase"/>
</dbReference>
<reference evidence="2 3" key="1">
    <citation type="submission" date="2019-10" db="EMBL/GenBank/DDBJ databases">
        <title>Genomic and transcriptomic insights into the perfect genentic adaptation of a filamentous nitrogen-fixing cyanobacterium to rice fields.</title>
        <authorList>
            <person name="Chen Z."/>
        </authorList>
    </citation>
    <scope>NUCLEOTIDE SEQUENCE [LARGE SCALE GENOMIC DNA]</scope>
    <source>
        <strain evidence="2">CCNUC1</strain>
    </source>
</reference>
<keyword evidence="3" id="KW-1185">Reference proteome</keyword>